<comment type="caution">
    <text evidence="2">The sequence shown here is derived from an EMBL/GenBank/DDBJ whole genome shotgun (WGS) entry which is preliminary data.</text>
</comment>
<dbReference type="Proteomes" id="UP000827986">
    <property type="component" value="Unassembled WGS sequence"/>
</dbReference>
<organism evidence="2 3">
    <name type="scientific">Mauremys mutica</name>
    <name type="common">yellowpond turtle</name>
    <dbReference type="NCBI Taxonomy" id="74926"/>
    <lineage>
        <taxon>Eukaryota</taxon>
        <taxon>Metazoa</taxon>
        <taxon>Chordata</taxon>
        <taxon>Craniata</taxon>
        <taxon>Vertebrata</taxon>
        <taxon>Euteleostomi</taxon>
        <taxon>Archelosauria</taxon>
        <taxon>Testudinata</taxon>
        <taxon>Testudines</taxon>
        <taxon>Cryptodira</taxon>
        <taxon>Durocryptodira</taxon>
        <taxon>Testudinoidea</taxon>
        <taxon>Geoemydidae</taxon>
        <taxon>Geoemydinae</taxon>
        <taxon>Mauremys</taxon>
    </lineage>
</organism>
<sequence>MTASLCEGWAERPEPQATAGDGLEELMGLSRPSSPGWHEWGWHRTRLTQVAATHQPGDGDLAHGPPLSKSLVPLAQLGMDSKRAQGSKTRPEPPILLGLARS</sequence>
<feature type="region of interest" description="Disordered" evidence="1">
    <location>
        <begin position="75"/>
        <end position="102"/>
    </location>
</feature>
<name>A0A9D4AZN8_9SAUR</name>
<evidence type="ECO:0000256" key="1">
    <source>
        <dbReference type="SAM" id="MobiDB-lite"/>
    </source>
</evidence>
<gene>
    <name evidence="2" type="ORF">KIL84_008772</name>
</gene>
<dbReference type="AlphaFoldDB" id="A0A9D4AZN8"/>
<accession>A0A9D4AZN8</accession>
<reference evidence="2" key="1">
    <citation type="submission" date="2021-09" db="EMBL/GenBank/DDBJ databases">
        <title>The genome of Mauremys mutica provides insights into the evolution of semi-aquatic lifestyle.</title>
        <authorList>
            <person name="Gong S."/>
            <person name="Gao Y."/>
        </authorList>
    </citation>
    <scope>NUCLEOTIDE SEQUENCE</scope>
    <source>
        <strain evidence="2">MM-2020</strain>
        <tissue evidence="2">Muscle</tissue>
    </source>
</reference>
<protein>
    <submittedName>
        <fullName evidence="2">Uncharacterized protein</fullName>
    </submittedName>
</protein>
<keyword evidence="3" id="KW-1185">Reference proteome</keyword>
<feature type="region of interest" description="Disordered" evidence="1">
    <location>
        <begin position="1"/>
        <end position="20"/>
    </location>
</feature>
<evidence type="ECO:0000313" key="3">
    <source>
        <dbReference type="Proteomes" id="UP000827986"/>
    </source>
</evidence>
<proteinExistence type="predicted"/>
<dbReference type="EMBL" id="JAHDVG010000479">
    <property type="protein sequence ID" value="KAH1174781.1"/>
    <property type="molecule type" value="Genomic_DNA"/>
</dbReference>
<evidence type="ECO:0000313" key="2">
    <source>
        <dbReference type="EMBL" id="KAH1174781.1"/>
    </source>
</evidence>